<dbReference type="AlphaFoldDB" id="A0A1E7K430"/>
<accession>A0A1E7K430</accession>
<dbReference type="EMBL" id="LJGV01000022">
    <property type="protein sequence ID" value="OEU98674.1"/>
    <property type="molecule type" value="Genomic_DNA"/>
</dbReference>
<protein>
    <submittedName>
        <fullName evidence="2">Uncharacterized protein</fullName>
    </submittedName>
</protein>
<dbReference type="Proteomes" id="UP000175829">
    <property type="component" value="Unassembled WGS sequence"/>
</dbReference>
<sequence length="159" mass="17215">MSFEQEWAQHKLTAGQPTSMQLDGAAGRNAGGGRGSGGDGPDLVANDKDLGDIGHIAHGLWERLRKLENHGGEKDLRTTLSDAGIEYSNAGLDLGGGILKVHDNLQTQLATLKEACAHISNHLDYTKASHIKDDNEIITQMKDVRGRSMTASRINEYLR</sequence>
<feature type="region of interest" description="Disordered" evidence="1">
    <location>
        <begin position="1"/>
        <end position="46"/>
    </location>
</feature>
<gene>
    <name evidence="2" type="ORF">AN217_13535</name>
</gene>
<evidence type="ECO:0000256" key="1">
    <source>
        <dbReference type="SAM" id="MobiDB-lite"/>
    </source>
</evidence>
<reference evidence="2 3" key="1">
    <citation type="journal article" date="2016" name="Front. Microbiol.">
        <title>Comparative Genomics Analysis of Streptomyces Species Reveals Their Adaptation to the Marine Environment and Their Diversity at the Genomic Level.</title>
        <authorList>
            <person name="Tian X."/>
            <person name="Zhang Z."/>
            <person name="Yang T."/>
            <person name="Chen M."/>
            <person name="Li J."/>
            <person name="Chen F."/>
            <person name="Yang J."/>
            <person name="Li W."/>
            <person name="Zhang B."/>
            <person name="Zhang Z."/>
            <person name="Wu J."/>
            <person name="Zhang C."/>
            <person name="Long L."/>
            <person name="Xiao J."/>
        </authorList>
    </citation>
    <scope>NUCLEOTIDE SEQUENCE [LARGE SCALE GENOMIC DNA]</scope>
    <source>
        <strain evidence="2 3">SCSIO M10379</strain>
    </source>
</reference>
<feature type="compositionally biased region" description="Gly residues" evidence="1">
    <location>
        <begin position="29"/>
        <end position="40"/>
    </location>
</feature>
<organism evidence="2 3">
    <name type="scientific">Streptomyces qinglanensis</name>
    <dbReference type="NCBI Taxonomy" id="943816"/>
    <lineage>
        <taxon>Bacteria</taxon>
        <taxon>Bacillati</taxon>
        <taxon>Actinomycetota</taxon>
        <taxon>Actinomycetes</taxon>
        <taxon>Kitasatosporales</taxon>
        <taxon>Streptomycetaceae</taxon>
        <taxon>Streptomyces</taxon>
    </lineage>
</organism>
<evidence type="ECO:0000313" key="3">
    <source>
        <dbReference type="Proteomes" id="UP000175829"/>
    </source>
</evidence>
<dbReference type="PATRIC" id="fig|943816.4.peg.2148"/>
<comment type="caution">
    <text evidence="2">The sequence shown here is derived from an EMBL/GenBank/DDBJ whole genome shotgun (WGS) entry which is preliminary data.</text>
</comment>
<evidence type="ECO:0000313" key="2">
    <source>
        <dbReference type="EMBL" id="OEU98674.1"/>
    </source>
</evidence>
<name>A0A1E7K430_9ACTN</name>
<proteinExistence type="predicted"/>
<dbReference type="RefSeq" id="WP_069991745.1">
    <property type="nucleotide sequence ID" value="NZ_LJGV01000022.1"/>
</dbReference>